<dbReference type="Gene3D" id="1.10.375.10">
    <property type="entry name" value="Human Immunodeficiency Virus Type 1 Capsid Protein"/>
    <property type="match status" value="1"/>
</dbReference>
<dbReference type="OrthoDB" id="9049599at2759"/>
<dbReference type="GO" id="GO:0019068">
    <property type="term" value="P:virion assembly"/>
    <property type="evidence" value="ECO:0007669"/>
    <property type="project" value="InterPro"/>
</dbReference>
<dbReference type="AlphaFoldDB" id="V8N3Z8"/>
<evidence type="ECO:0000259" key="2">
    <source>
        <dbReference type="Pfam" id="PF02093"/>
    </source>
</evidence>
<dbReference type="Pfam" id="PF02093">
    <property type="entry name" value="Gag_p30"/>
    <property type="match status" value="1"/>
</dbReference>
<feature type="domain" description="Core shell protein Gag P30" evidence="2">
    <location>
        <begin position="30"/>
        <end position="229"/>
    </location>
</feature>
<keyword evidence="1" id="KW-0175">Coiled coil</keyword>
<dbReference type="PANTHER" id="PTHR33166">
    <property type="entry name" value="GAG_P30 DOMAIN-CONTAINING PROTEIN"/>
    <property type="match status" value="1"/>
</dbReference>
<dbReference type="SUPFAM" id="SSF47943">
    <property type="entry name" value="Retrovirus capsid protein, N-terminal core domain"/>
    <property type="match status" value="1"/>
</dbReference>
<reference evidence="3 4" key="1">
    <citation type="journal article" date="2013" name="Proc. Natl. Acad. Sci. U.S.A.">
        <title>The king cobra genome reveals dynamic gene evolution and adaptation in the snake venom system.</title>
        <authorList>
            <person name="Vonk F.J."/>
            <person name="Casewell N.R."/>
            <person name="Henkel C.V."/>
            <person name="Heimberg A.M."/>
            <person name="Jansen H.J."/>
            <person name="McCleary R.J."/>
            <person name="Kerkkamp H.M."/>
            <person name="Vos R.A."/>
            <person name="Guerreiro I."/>
            <person name="Calvete J.J."/>
            <person name="Wuster W."/>
            <person name="Woods A.E."/>
            <person name="Logan J.M."/>
            <person name="Harrison R.A."/>
            <person name="Castoe T.A."/>
            <person name="de Koning A.P."/>
            <person name="Pollock D.D."/>
            <person name="Yandell M."/>
            <person name="Calderon D."/>
            <person name="Renjifo C."/>
            <person name="Currier R.B."/>
            <person name="Salgado D."/>
            <person name="Pla D."/>
            <person name="Sanz L."/>
            <person name="Hyder A.S."/>
            <person name="Ribeiro J.M."/>
            <person name="Arntzen J.W."/>
            <person name="van den Thillart G.E."/>
            <person name="Boetzer M."/>
            <person name="Pirovano W."/>
            <person name="Dirks R.P."/>
            <person name="Spaink H.P."/>
            <person name="Duboule D."/>
            <person name="McGlinn E."/>
            <person name="Kini R.M."/>
            <person name="Richardson M.K."/>
        </authorList>
    </citation>
    <scope>NUCLEOTIDE SEQUENCE</scope>
    <source>
        <tissue evidence="3">Blood</tissue>
    </source>
</reference>
<evidence type="ECO:0000313" key="4">
    <source>
        <dbReference type="Proteomes" id="UP000018936"/>
    </source>
</evidence>
<dbReference type="Proteomes" id="UP000018936">
    <property type="component" value="Unassembled WGS sequence"/>
</dbReference>
<dbReference type="InterPro" id="IPR003036">
    <property type="entry name" value="Gag_P30"/>
</dbReference>
<comment type="caution">
    <text evidence="3">The sequence shown here is derived from an EMBL/GenBank/DDBJ whole genome shotgun (WGS) entry which is preliminary data.</text>
</comment>
<feature type="non-terminal residue" evidence="3">
    <location>
        <position position="1"/>
    </location>
</feature>
<evidence type="ECO:0000313" key="3">
    <source>
        <dbReference type="EMBL" id="ETE56870.1"/>
    </source>
</evidence>
<protein>
    <recommendedName>
        <fullName evidence="2">Core shell protein Gag P30 domain-containing protein</fullName>
    </recommendedName>
</protein>
<evidence type="ECO:0000256" key="1">
    <source>
        <dbReference type="SAM" id="Coils"/>
    </source>
</evidence>
<dbReference type="InterPro" id="IPR050462">
    <property type="entry name" value="Retroviral_Gag-Pol_poly"/>
</dbReference>
<proteinExistence type="predicted"/>
<sequence length="281" mass="33322">MAPLLSKPVQGRQRDEQEYMVTHVPFSAADLVIWKRDTLTFRSDPQTVIQTLKTIVDSHNPSWGDMTQLIQVFLIKDEQLKLFEKTEEIAKWPVIRVPGQRNTTRVAWPQEHPEWDYNYTSHWDTYTSAKANILEALEEIGKKPLNWSEFQRTTQRETENPDAFWVRLSEAAVMFAHLDLSCQKDQKILASAFVDQSAGDIRDHFHQIVSNWSTLEISELRRIANFIYDQREKLKEKEKDRKRRIERQEDLQVFTAINYGKPTNRRPPNYTKKCRWCEREN</sequence>
<keyword evidence="4" id="KW-1185">Reference proteome</keyword>
<feature type="coiled-coil region" evidence="1">
    <location>
        <begin position="217"/>
        <end position="251"/>
    </location>
</feature>
<dbReference type="InterPro" id="IPR008919">
    <property type="entry name" value="Retrov_capsid_N"/>
</dbReference>
<name>V8N3Z8_OPHHA</name>
<dbReference type="EMBL" id="AZIM01011458">
    <property type="protein sequence ID" value="ETE56870.1"/>
    <property type="molecule type" value="Genomic_DNA"/>
</dbReference>
<accession>V8N3Z8</accession>
<organism evidence="3 4">
    <name type="scientific">Ophiophagus hannah</name>
    <name type="common">King cobra</name>
    <name type="synonym">Naja hannah</name>
    <dbReference type="NCBI Taxonomy" id="8665"/>
    <lineage>
        <taxon>Eukaryota</taxon>
        <taxon>Metazoa</taxon>
        <taxon>Chordata</taxon>
        <taxon>Craniata</taxon>
        <taxon>Vertebrata</taxon>
        <taxon>Euteleostomi</taxon>
        <taxon>Lepidosauria</taxon>
        <taxon>Squamata</taxon>
        <taxon>Bifurcata</taxon>
        <taxon>Unidentata</taxon>
        <taxon>Episquamata</taxon>
        <taxon>Toxicofera</taxon>
        <taxon>Serpentes</taxon>
        <taxon>Colubroidea</taxon>
        <taxon>Elapidae</taxon>
        <taxon>Elapinae</taxon>
        <taxon>Ophiophagus</taxon>
    </lineage>
</organism>
<gene>
    <name evidence="3" type="ORF">L345_17418</name>
</gene>